<organism evidence="7">
    <name type="scientific">Setaria italica</name>
    <name type="common">Foxtail millet</name>
    <name type="synonym">Panicum italicum</name>
    <dbReference type="NCBI Taxonomy" id="4555"/>
    <lineage>
        <taxon>Eukaryota</taxon>
        <taxon>Viridiplantae</taxon>
        <taxon>Streptophyta</taxon>
        <taxon>Embryophyta</taxon>
        <taxon>Tracheophyta</taxon>
        <taxon>Spermatophyta</taxon>
        <taxon>Magnoliopsida</taxon>
        <taxon>Liliopsida</taxon>
        <taxon>Poales</taxon>
        <taxon>Poaceae</taxon>
        <taxon>PACMAD clade</taxon>
        <taxon>Panicoideae</taxon>
        <taxon>Panicodae</taxon>
        <taxon>Paniceae</taxon>
        <taxon>Cenchrinae</taxon>
        <taxon>Setaria</taxon>
    </lineage>
</organism>
<keyword evidence="2" id="KW-0433">Leucine-rich repeat</keyword>
<evidence type="ECO:0000256" key="4">
    <source>
        <dbReference type="ARBA" id="ARBA00022741"/>
    </source>
</evidence>
<evidence type="ECO:0000313" key="7">
    <source>
        <dbReference type="EMBL" id="RCV39763.1"/>
    </source>
</evidence>
<proteinExistence type="inferred from homology"/>
<dbReference type="CDD" id="cd14798">
    <property type="entry name" value="RX-CC_like"/>
    <property type="match status" value="1"/>
</dbReference>
<dbReference type="Gene3D" id="1.20.5.4130">
    <property type="match status" value="1"/>
</dbReference>
<sequence length="121" mass="13455">MDLVAGAVGSVIGKLGELLHEEYKLQKGLPEKIESLKHELESAETALSKVGEVPPEQLDPQVWLWASEVREASYDMEDILNTFLVSIVDVDAPAENRNIMLSSSFCFIFSVKFFSLFTTSC</sequence>
<dbReference type="EMBL" id="CM003535">
    <property type="protein sequence ID" value="RCV39763.1"/>
    <property type="molecule type" value="Genomic_DNA"/>
</dbReference>
<dbReference type="InterPro" id="IPR038005">
    <property type="entry name" value="RX-like_CC"/>
</dbReference>
<evidence type="ECO:0000259" key="6">
    <source>
        <dbReference type="Pfam" id="PF18052"/>
    </source>
</evidence>
<dbReference type="PANTHER" id="PTHR19338">
    <property type="entry name" value="TRANSLOCASE OF INNER MITOCHONDRIAL MEMBRANE 13 HOMOLOG"/>
    <property type="match status" value="1"/>
</dbReference>
<accession>A0A368SBN3</accession>
<dbReference type="OrthoDB" id="679730at2759"/>
<dbReference type="AlphaFoldDB" id="A0A368SBN3"/>
<keyword evidence="3" id="KW-0677">Repeat</keyword>
<evidence type="ECO:0000256" key="2">
    <source>
        <dbReference type="ARBA" id="ARBA00022614"/>
    </source>
</evidence>
<evidence type="ECO:0000256" key="1">
    <source>
        <dbReference type="ARBA" id="ARBA00008894"/>
    </source>
</evidence>
<reference evidence="7" key="1">
    <citation type="journal article" date="2012" name="Nat. Biotechnol.">
        <title>Reference genome sequence of the model plant Setaria.</title>
        <authorList>
            <person name="Bennetzen J.L."/>
            <person name="Schmutz J."/>
            <person name="Wang H."/>
            <person name="Percifield R."/>
            <person name="Hawkins J."/>
            <person name="Pontaroli A.C."/>
            <person name="Estep M."/>
            <person name="Feng L."/>
            <person name="Vaughn J.N."/>
            <person name="Grimwood J."/>
            <person name="Jenkins J."/>
            <person name="Barry K."/>
            <person name="Lindquist E."/>
            <person name="Hellsten U."/>
            <person name="Deshpande S."/>
            <person name="Wang X."/>
            <person name="Wu X."/>
            <person name="Mitros T."/>
            <person name="Triplett J."/>
            <person name="Yang X."/>
            <person name="Ye C.Y."/>
            <person name="Mauro-Herrera M."/>
            <person name="Wang L."/>
            <person name="Li P."/>
            <person name="Sharma M."/>
            <person name="Sharma R."/>
            <person name="Ronald P.C."/>
            <person name="Panaud O."/>
            <person name="Kellogg E.A."/>
            <person name="Brutnell T.P."/>
            <person name="Doust A.N."/>
            <person name="Tuskan G.A."/>
            <person name="Rokhsar D."/>
            <person name="Devos K.M."/>
        </authorList>
    </citation>
    <scope>NUCLEOTIDE SEQUENCE [LARGE SCALE GENOMIC DNA]</scope>
    <source>
        <strain evidence="7">Yugu1</strain>
    </source>
</reference>
<dbReference type="PANTHER" id="PTHR19338:SF67">
    <property type="entry name" value="AAA+ ATPASE DOMAIN-CONTAINING PROTEIN"/>
    <property type="match status" value="1"/>
</dbReference>
<comment type="similarity">
    <text evidence="1">Belongs to the disease resistance NB-LRR family.</text>
</comment>
<feature type="domain" description="Disease resistance N-terminal" evidence="6">
    <location>
        <begin position="7"/>
        <end position="88"/>
    </location>
</feature>
<protein>
    <recommendedName>
        <fullName evidence="6">Disease resistance N-terminal domain-containing protein</fullName>
    </recommendedName>
</protein>
<dbReference type="GO" id="GO:0000166">
    <property type="term" value="F:nucleotide binding"/>
    <property type="evidence" value="ECO:0007669"/>
    <property type="project" value="UniProtKB-KW"/>
</dbReference>
<gene>
    <name evidence="7" type="ORF">SETIT_8G248700v2</name>
</gene>
<reference evidence="7" key="2">
    <citation type="submission" date="2015-07" db="EMBL/GenBank/DDBJ databases">
        <authorList>
            <person name="Noorani M."/>
        </authorList>
    </citation>
    <scope>NUCLEOTIDE SEQUENCE</scope>
    <source>
        <strain evidence="7">Yugu1</strain>
    </source>
</reference>
<keyword evidence="5" id="KW-0611">Plant defense</keyword>
<dbReference type="InterPro" id="IPR041118">
    <property type="entry name" value="Rx_N"/>
</dbReference>
<evidence type="ECO:0000256" key="3">
    <source>
        <dbReference type="ARBA" id="ARBA00022737"/>
    </source>
</evidence>
<keyword evidence="4" id="KW-0547">Nucleotide-binding</keyword>
<evidence type="ECO:0000256" key="5">
    <source>
        <dbReference type="ARBA" id="ARBA00022821"/>
    </source>
</evidence>
<dbReference type="Pfam" id="PF18052">
    <property type="entry name" value="Rx_N"/>
    <property type="match status" value="1"/>
</dbReference>
<name>A0A368SBN3_SETIT</name>
<dbReference type="GO" id="GO:0006952">
    <property type="term" value="P:defense response"/>
    <property type="evidence" value="ECO:0007669"/>
    <property type="project" value="UniProtKB-KW"/>
</dbReference>
<dbReference type="STRING" id="4555.A0A368SBN3"/>